<keyword evidence="3" id="KW-0540">Nuclease</keyword>
<comment type="caution">
    <text evidence="8">The sequence shown here is derived from an EMBL/GenBank/DDBJ whole genome shotgun (WGS) entry which is preliminary data.</text>
</comment>
<organism evidence="8 9">
    <name type="scientific">Psychroflexus maritimus</name>
    <dbReference type="NCBI Taxonomy" id="2714865"/>
    <lineage>
        <taxon>Bacteria</taxon>
        <taxon>Pseudomonadati</taxon>
        <taxon>Bacteroidota</taxon>
        <taxon>Flavobacteriia</taxon>
        <taxon>Flavobacteriales</taxon>
        <taxon>Flavobacteriaceae</taxon>
        <taxon>Psychroflexus</taxon>
    </lineage>
</organism>
<evidence type="ECO:0000313" key="9">
    <source>
        <dbReference type="Proteomes" id="UP000643701"/>
    </source>
</evidence>
<dbReference type="EC" id="3.1.11.6" evidence="6"/>
<proteinExistence type="inferred from homology"/>
<dbReference type="Pfam" id="PF02609">
    <property type="entry name" value="Exonuc_VII_S"/>
    <property type="match status" value="1"/>
</dbReference>
<dbReference type="SUPFAM" id="SSF116842">
    <property type="entry name" value="XseB-like"/>
    <property type="match status" value="1"/>
</dbReference>
<gene>
    <name evidence="8" type="primary">xseB</name>
    <name evidence="8" type="ORF">G7034_06370</name>
</gene>
<keyword evidence="5" id="KW-0269">Exonuclease</keyword>
<dbReference type="RefSeq" id="WP_166400134.1">
    <property type="nucleotide sequence ID" value="NZ_JAANAS010000045.1"/>
</dbReference>
<keyword evidence="9" id="KW-1185">Reference proteome</keyword>
<evidence type="ECO:0000256" key="1">
    <source>
        <dbReference type="ARBA" id="ARBA00009998"/>
    </source>
</evidence>
<accession>A0A967ADS7</accession>
<keyword evidence="2" id="KW-0963">Cytoplasm</keyword>
<keyword evidence="7" id="KW-0175">Coiled coil</keyword>
<dbReference type="GO" id="GO:0008855">
    <property type="term" value="F:exodeoxyribonuclease VII activity"/>
    <property type="evidence" value="ECO:0007669"/>
    <property type="project" value="UniProtKB-UniRule"/>
</dbReference>
<sequence>MSRKELSYQEAIIELKAIVNLIENEEVEVDDLLQKVNRATELIKFCKNKLHGTQKEINGALEELNDLSIGTVDEDEADVN</sequence>
<dbReference type="GO" id="GO:0006308">
    <property type="term" value="P:DNA catabolic process"/>
    <property type="evidence" value="ECO:0007669"/>
    <property type="project" value="UniProtKB-UniRule"/>
</dbReference>
<dbReference type="Gene3D" id="1.10.287.1040">
    <property type="entry name" value="Exonuclease VII, small subunit"/>
    <property type="match status" value="1"/>
</dbReference>
<keyword evidence="4 8" id="KW-0378">Hydrolase</keyword>
<dbReference type="NCBIfam" id="TIGR01280">
    <property type="entry name" value="xseB"/>
    <property type="match status" value="1"/>
</dbReference>
<evidence type="ECO:0000256" key="4">
    <source>
        <dbReference type="ARBA" id="ARBA00022801"/>
    </source>
</evidence>
<evidence type="ECO:0000256" key="2">
    <source>
        <dbReference type="ARBA" id="ARBA00022490"/>
    </source>
</evidence>
<dbReference type="AlphaFoldDB" id="A0A967ADS7"/>
<evidence type="ECO:0000256" key="7">
    <source>
        <dbReference type="SAM" id="Coils"/>
    </source>
</evidence>
<comment type="similarity">
    <text evidence="1">Belongs to the XseB family.</text>
</comment>
<dbReference type="Proteomes" id="UP000643701">
    <property type="component" value="Unassembled WGS sequence"/>
</dbReference>
<evidence type="ECO:0000256" key="3">
    <source>
        <dbReference type="ARBA" id="ARBA00022722"/>
    </source>
</evidence>
<feature type="coiled-coil region" evidence="7">
    <location>
        <begin position="8"/>
        <end position="49"/>
    </location>
</feature>
<evidence type="ECO:0000313" key="8">
    <source>
        <dbReference type="EMBL" id="NGZ89875.1"/>
    </source>
</evidence>
<dbReference type="GO" id="GO:0009318">
    <property type="term" value="C:exodeoxyribonuclease VII complex"/>
    <property type="evidence" value="ECO:0007669"/>
    <property type="project" value="UniProtKB-UniRule"/>
</dbReference>
<reference evidence="8" key="1">
    <citation type="submission" date="2020-03" db="EMBL/GenBank/DDBJ databases">
        <title>Psychroflexus Maritimus sp. nov., isolate from marine sediment.</title>
        <authorList>
            <person name="Zhong Y.-L."/>
        </authorList>
    </citation>
    <scope>NUCLEOTIDE SEQUENCE</scope>
    <source>
        <strain evidence="8">C1</strain>
    </source>
</reference>
<dbReference type="EMBL" id="JAANAS010000045">
    <property type="protein sequence ID" value="NGZ89875.1"/>
    <property type="molecule type" value="Genomic_DNA"/>
</dbReference>
<dbReference type="InterPro" id="IPR037004">
    <property type="entry name" value="Exonuc_VII_ssu_sf"/>
</dbReference>
<evidence type="ECO:0000256" key="6">
    <source>
        <dbReference type="NCBIfam" id="TIGR01280"/>
    </source>
</evidence>
<protein>
    <recommendedName>
        <fullName evidence="6">Exodeoxyribonuclease VII small subunit</fullName>
        <ecNumber evidence="6">3.1.11.6</ecNumber>
    </recommendedName>
</protein>
<dbReference type="InterPro" id="IPR003761">
    <property type="entry name" value="Exonuc_VII_S"/>
</dbReference>
<evidence type="ECO:0000256" key="5">
    <source>
        <dbReference type="ARBA" id="ARBA00022839"/>
    </source>
</evidence>
<name>A0A967ADS7_9FLAO</name>